<dbReference type="Proteomes" id="UP000192796">
    <property type="component" value="Unassembled WGS sequence"/>
</dbReference>
<reference evidence="1 2" key="1">
    <citation type="submission" date="2016-03" db="EMBL/GenBank/DDBJ databases">
        <title>Niastella vici sp. nov., isolated from farmland soil.</title>
        <authorList>
            <person name="Chen L."/>
            <person name="Wang D."/>
            <person name="Yang S."/>
            <person name="Wang G."/>
        </authorList>
    </citation>
    <scope>NUCLEOTIDE SEQUENCE [LARGE SCALE GENOMIC DNA]</scope>
    <source>
        <strain evidence="1 2">DJ57</strain>
    </source>
</reference>
<dbReference type="RefSeq" id="WP_081144535.1">
    <property type="nucleotide sequence ID" value="NZ_LVYD01000001.1"/>
</dbReference>
<dbReference type="AlphaFoldDB" id="A0A1V9G8P1"/>
<evidence type="ECO:0000313" key="2">
    <source>
        <dbReference type="Proteomes" id="UP000192796"/>
    </source>
</evidence>
<comment type="caution">
    <text evidence="1">The sequence shown here is derived from an EMBL/GenBank/DDBJ whole genome shotgun (WGS) entry which is preliminary data.</text>
</comment>
<sequence>MKQQLNAMKTYGSIALVALIALSACRKDNKDNSDTDTTVSLASGGSVSQSLYDDAFDVITTEGENNSVNGRVETCATVTLSPADTTTFPKTMTIDFGTGCVSSNGITRKGKIIATLSGKIRKSGSTASVTFSNYYVNNYHVEGTYSITTNSGSGNGINYTTAVSGGKITWPDGSTWFNYSGTHTLAQTGGIGTATISDDVFSWTGGFTSSSSAGKSLTVSITSPLVKSMSCKNIVSGVQTFTYNVISGSINYGDGTCDNQATLTVGSRTQQITLPR</sequence>
<name>A0A1V9G8P1_9BACT</name>
<gene>
    <name evidence="1" type="ORF">A3860_00245</name>
</gene>
<protein>
    <recommendedName>
        <fullName evidence="3">Lipoprotein</fullName>
    </recommendedName>
</protein>
<dbReference type="STRING" id="1703345.A3860_00245"/>
<dbReference type="PROSITE" id="PS51257">
    <property type="entry name" value="PROKAR_LIPOPROTEIN"/>
    <property type="match status" value="1"/>
</dbReference>
<evidence type="ECO:0008006" key="3">
    <source>
        <dbReference type="Google" id="ProtNLM"/>
    </source>
</evidence>
<accession>A0A1V9G8P1</accession>
<dbReference type="OrthoDB" id="1114031at2"/>
<proteinExistence type="predicted"/>
<dbReference type="EMBL" id="LVYD01000001">
    <property type="protein sequence ID" value="OQP66836.1"/>
    <property type="molecule type" value="Genomic_DNA"/>
</dbReference>
<organism evidence="1 2">
    <name type="scientific">Niastella vici</name>
    <dbReference type="NCBI Taxonomy" id="1703345"/>
    <lineage>
        <taxon>Bacteria</taxon>
        <taxon>Pseudomonadati</taxon>
        <taxon>Bacteroidota</taxon>
        <taxon>Chitinophagia</taxon>
        <taxon>Chitinophagales</taxon>
        <taxon>Chitinophagaceae</taxon>
        <taxon>Niastella</taxon>
    </lineage>
</organism>
<keyword evidence="2" id="KW-1185">Reference proteome</keyword>
<evidence type="ECO:0000313" key="1">
    <source>
        <dbReference type="EMBL" id="OQP66836.1"/>
    </source>
</evidence>